<dbReference type="STRING" id="299255.SAMN02745129_0737"/>
<dbReference type="GO" id="GO:0009055">
    <property type="term" value="F:electron transfer activity"/>
    <property type="evidence" value="ECO:0007669"/>
    <property type="project" value="TreeGrafter"/>
</dbReference>
<dbReference type="PANTHER" id="PTHR47307:SF1">
    <property type="entry name" value="GLUTATHIONE-REGULATED POTASSIUM-EFFLUX SYSTEM ANCILLARY PROTEIN KEFG"/>
    <property type="match status" value="1"/>
</dbReference>
<dbReference type="GO" id="GO:0010181">
    <property type="term" value="F:FMN binding"/>
    <property type="evidence" value="ECO:0007669"/>
    <property type="project" value="TreeGrafter"/>
</dbReference>
<dbReference type="GO" id="GO:0003955">
    <property type="term" value="F:NAD(P)H dehydrogenase (quinone) activity"/>
    <property type="evidence" value="ECO:0007669"/>
    <property type="project" value="TreeGrafter"/>
</dbReference>
<evidence type="ECO:0000313" key="3">
    <source>
        <dbReference type="EMBL" id="SHG79541.1"/>
    </source>
</evidence>
<name>A0A1M5MQH5_9GAMM</name>
<keyword evidence="1" id="KW-0560">Oxidoreductase</keyword>
<protein>
    <submittedName>
        <fullName evidence="3">Putative NADPH-quinone reductase (Modulator of drug activity B)</fullName>
    </submittedName>
</protein>
<dbReference type="Proteomes" id="UP000184268">
    <property type="component" value="Unassembled WGS sequence"/>
</dbReference>
<dbReference type="Pfam" id="PF02525">
    <property type="entry name" value="Flavodoxin_2"/>
    <property type="match status" value="1"/>
</dbReference>
<dbReference type="InterPro" id="IPR046980">
    <property type="entry name" value="KefG/KefF"/>
</dbReference>
<reference evidence="3 4" key="1">
    <citation type="submission" date="2016-11" db="EMBL/GenBank/DDBJ databases">
        <authorList>
            <person name="Jaros S."/>
            <person name="Januszkiewicz K."/>
            <person name="Wedrychowicz H."/>
        </authorList>
    </citation>
    <scope>NUCLEOTIDE SEQUENCE [LARGE SCALE GENOMIC DNA]</scope>
    <source>
        <strain evidence="3 4">DSM 16917</strain>
    </source>
</reference>
<accession>A0A1M5MQH5</accession>
<evidence type="ECO:0000259" key="2">
    <source>
        <dbReference type="Pfam" id="PF02525"/>
    </source>
</evidence>
<evidence type="ECO:0000256" key="1">
    <source>
        <dbReference type="ARBA" id="ARBA00023002"/>
    </source>
</evidence>
<dbReference type="PANTHER" id="PTHR47307">
    <property type="entry name" value="GLUTATHIONE-REGULATED POTASSIUM-EFFLUX SYSTEM ANCILLARY PROTEIN KEFG"/>
    <property type="match status" value="1"/>
</dbReference>
<dbReference type="EMBL" id="FQXG01000001">
    <property type="protein sequence ID" value="SHG79541.1"/>
    <property type="molecule type" value="Genomic_DNA"/>
</dbReference>
<dbReference type="Gene3D" id="3.40.50.360">
    <property type="match status" value="1"/>
</dbReference>
<dbReference type="InterPro" id="IPR003680">
    <property type="entry name" value="Flavodoxin_fold"/>
</dbReference>
<keyword evidence="4" id="KW-1185">Reference proteome</keyword>
<feature type="domain" description="Flavodoxin-like fold" evidence="2">
    <location>
        <begin position="20"/>
        <end position="187"/>
    </location>
</feature>
<proteinExistence type="predicted"/>
<organism evidence="3 4">
    <name type="scientific">Ferrimonas marina</name>
    <dbReference type="NCBI Taxonomy" id="299255"/>
    <lineage>
        <taxon>Bacteria</taxon>
        <taxon>Pseudomonadati</taxon>
        <taxon>Pseudomonadota</taxon>
        <taxon>Gammaproteobacteria</taxon>
        <taxon>Alteromonadales</taxon>
        <taxon>Ferrimonadaceae</taxon>
        <taxon>Ferrimonas</taxon>
    </lineage>
</organism>
<dbReference type="InterPro" id="IPR029039">
    <property type="entry name" value="Flavoprotein-like_sf"/>
</dbReference>
<sequence length="215" mass="25029">MSFLGAASALPLSNPIERHMKILNLVFHPDLSQSRVNQRWKQQLEDSGKVALSRDMYAEYPDYQIDVEREQQLLAQYDRIVLQFPLYWYASPPLLKKWLDDVLTYQFAYGSQGDRLKGKDLQLIVSVGGRQKFYSGFDMFTTIPDLLRPFQLTANLTQMNYLIPVWMFRADAASPEEIEEYGSRWVEMIDDPRRSDPRAFLNESMASDADSYYDA</sequence>
<dbReference type="SUPFAM" id="SSF52218">
    <property type="entry name" value="Flavoproteins"/>
    <property type="match status" value="1"/>
</dbReference>
<gene>
    <name evidence="3" type="ORF">SAMN02745129_0737</name>
</gene>
<dbReference type="AlphaFoldDB" id="A0A1M5MQH5"/>
<evidence type="ECO:0000313" key="4">
    <source>
        <dbReference type="Proteomes" id="UP000184268"/>
    </source>
</evidence>